<proteinExistence type="predicted"/>
<evidence type="ECO:0000313" key="3">
    <source>
        <dbReference type="Proteomes" id="UP001140949"/>
    </source>
</evidence>
<reference evidence="2" key="1">
    <citation type="journal article" date="2023" name="GigaByte">
        <title>Genome assembly of the bearded iris, Iris pallida Lam.</title>
        <authorList>
            <person name="Bruccoleri R.E."/>
            <person name="Oakeley E.J."/>
            <person name="Faust A.M.E."/>
            <person name="Altorfer M."/>
            <person name="Dessus-Babus S."/>
            <person name="Burckhardt D."/>
            <person name="Oertli M."/>
            <person name="Naumann U."/>
            <person name="Petersen F."/>
            <person name="Wong J."/>
        </authorList>
    </citation>
    <scope>NUCLEOTIDE SEQUENCE</scope>
    <source>
        <strain evidence="2">GSM-AAB239-AS_SAM_17_03QT</strain>
    </source>
</reference>
<keyword evidence="3" id="KW-1185">Reference proteome</keyword>
<dbReference type="EMBL" id="JANAVB010034417">
    <property type="protein sequence ID" value="KAJ6806824.1"/>
    <property type="molecule type" value="Genomic_DNA"/>
</dbReference>
<name>A0AAX6G7G3_IRIPA</name>
<accession>A0AAX6G7G3</accession>
<sequence length="70" mass="7960">MFRIDSYISSCDPDLDTYDIHDLFCIFIAVVSSSSCDLHTMFLSCSFSSFLCHDVIVYYLELCFAPLLIG</sequence>
<protein>
    <submittedName>
        <fullName evidence="2">Uncharacterized protein</fullName>
    </submittedName>
</protein>
<dbReference type="EMBL" id="JANAVB010022261">
    <property type="protein sequence ID" value="KAJ6824298.1"/>
    <property type="molecule type" value="Genomic_DNA"/>
</dbReference>
<comment type="caution">
    <text evidence="2">The sequence shown here is derived from an EMBL/GenBank/DDBJ whole genome shotgun (WGS) entry which is preliminary data.</text>
</comment>
<reference evidence="2" key="2">
    <citation type="submission" date="2023-04" db="EMBL/GenBank/DDBJ databases">
        <authorList>
            <person name="Bruccoleri R.E."/>
            <person name="Oakeley E.J."/>
            <person name="Faust A.-M."/>
            <person name="Dessus-Babus S."/>
            <person name="Altorfer M."/>
            <person name="Burckhardt D."/>
            <person name="Oertli M."/>
            <person name="Naumann U."/>
            <person name="Petersen F."/>
            <person name="Wong J."/>
        </authorList>
    </citation>
    <scope>NUCLEOTIDE SEQUENCE</scope>
    <source>
        <strain evidence="2">GSM-AAB239-AS_SAM_17_03QT</strain>
        <tissue evidence="2">Leaf</tissue>
    </source>
</reference>
<dbReference type="AlphaFoldDB" id="A0AAX6G7G3"/>
<evidence type="ECO:0000313" key="1">
    <source>
        <dbReference type="EMBL" id="KAJ6806824.1"/>
    </source>
</evidence>
<gene>
    <name evidence="2" type="ORF">M6B38_102600</name>
    <name evidence="1" type="ORF">M6B38_105765</name>
</gene>
<organism evidence="2 3">
    <name type="scientific">Iris pallida</name>
    <name type="common">Sweet iris</name>
    <dbReference type="NCBI Taxonomy" id="29817"/>
    <lineage>
        <taxon>Eukaryota</taxon>
        <taxon>Viridiplantae</taxon>
        <taxon>Streptophyta</taxon>
        <taxon>Embryophyta</taxon>
        <taxon>Tracheophyta</taxon>
        <taxon>Spermatophyta</taxon>
        <taxon>Magnoliopsida</taxon>
        <taxon>Liliopsida</taxon>
        <taxon>Asparagales</taxon>
        <taxon>Iridaceae</taxon>
        <taxon>Iridoideae</taxon>
        <taxon>Irideae</taxon>
        <taxon>Iris</taxon>
    </lineage>
</organism>
<dbReference type="Proteomes" id="UP001140949">
    <property type="component" value="Unassembled WGS sequence"/>
</dbReference>
<evidence type="ECO:0000313" key="2">
    <source>
        <dbReference type="EMBL" id="KAJ6824298.1"/>
    </source>
</evidence>